<keyword evidence="6" id="KW-0472">Membrane</keyword>
<proteinExistence type="inferred from homology"/>
<keyword evidence="3" id="KW-0813">Transport</keyword>
<keyword evidence="7" id="KW-0998">Cell outer membrane</keyword>
<dbReference type="InterPro" id="IPR003423">
    <property type="entry name" value="OMP_efflux"/>
</dbReference>
<dbReference type="InterPro" id="IPR051906">
    <property type="entry name" value="TolC-like"/>
</dbReference>
<keyword evidence="9" id="KW-1185">Reference proteome</keyword>
<dbReference type="Gene3D" id="1.20.1600.10">
    <property type="entry name" value="Outer membrane efflux proteins (OEP)"/>
    <property type="match status" value="1"/>
</dbReference>
<protein>
    <submittedName>
        <fullName evidence="8">Outer membrane efflux protein</fullName>
    </submittedName>
</protein>
<dbReference type="SUPFAM" id="SSF56954">
    <property type="entry name" value="Outer membrane efflux proteins (OEP)"/>
    <property type="match status" value="1"/>
</dbReference>
<evidence type="ECO:0000313" key="8">
    <source>
        <dbReference type="EMBL" id="GAE85438.1"/>
    </source>
</evidence>
<dbReference type="GO" id="GO:1990281">
    <property type="term" value="C:efflux pump complex"/>
    <property type="evidence" value="ECO:0007669"/>
    <property type="project" value="TreeGrafter"/>
</dbReference>
<dbReference type="EMBL" id="BAIV01000027">
    <property type="protein sequence ID" value="GAE85438.1"/>
    <property type="molecule type" value="Genomic_DNA"/>
</dbReference>
<accession>W4UXZ2</accession>
<sequence length="447" mass="49645">MQMKTIYTTLVTILLYGTQLGSVQAQNASSQPWSLRQCIDYAIEHNINIRQTANAAAQNEINVNTNKWSRLPNLNGSAGQNWSWGRSASPVDNSYNDINSANTSLSLGTNVPLFTGFQLPNQYSLAKLNLKAAIEDLNKAKEDIAINVTSSYLQVLFNLELSKVAQNQIALSQDQLKRLNGLFEVGKASPAEVAEAQARVAQDQMSAVQADNNYKLSLLDLSQLLELPTPEGFTLESPKEDIEFAALTPPDDIYTQALAYKPSIKAAEYRLKGSSNSIRIAQSALYPQLSFSAGLGSSYYTVNGKSEKSFSSQLKNNLNKYVGLSLNVPIFNRFSTRNQIRTARLQQTSLSLQLDDAKKTLYKEIQQAWYNAVAAESKYNSSEAAVSANEASFQLMSEKFNNGKSTFVEYNEAKLNLTKALSDRIQAKYDYLFRSKILDFYKGQIIE</sequence>
<dbReference type="Pfam" id="PF02321">
    <property type="entry name" value="OEP"/>
    <property type="match status" value="2"/>
</dbReference>
<comment type="similarity">
    <text evidence="2">Belongs to the outer membrane factor (OMF) (TC 1.B.17) family.</text>
</comment>
<dbReference type="STRING" id="1445607.JCM10512_3871"/>
<dbReference type="GO" id="GO:0015562">
    <property type="term" value="F:efflux transmembrane transporter activity"/>
    <property type="evidence" value="ECO:0007669"/>
    <property type="project" value="InterPro"/>
</dbReference>
<gene>
    <name evidence="8" type="ORF">JCM10512_3871</name>
</gene>
<organism evidence="8 9">
    <name type="scientific">Bacteroides reticulotermitis JCM 10512</name>
    <dbReference type="NCBI Taxonomy" id="1445607"/>
    <lineage>
        <taxon>Bacteria</taxon>
        <taxon>Pseudomonadati</taxon>
        <taxon>Bacteroidota</taxon>
        <taxon>Bacteroidia</taxon>
        <taxon>Bacteroidales</taxon>
        <taxon>Bacteroidaceae</taxon>
        <taxon>Bacteroides</taxon>
    </lineage>
</organism>
<dbReference type="Proteomes" id="UP000019131">
    <property type="component" value="Unassembled WGS sequence"/>
</dbReference>
<keyword evidence="5" id="KW-0812">Transmembrane</keyword>
<evidence type="ECO:0000256" key="5">
    <source>
        <dbReference type="ARBA" id="ARBA00022692"/>
    </source>
</evidence>
<evidence type="ECO:0000256" key="4">
    <source>
        <dbReference type="ARBA" id="ARBA00022452"/>
    </source>
</evidence>
<dbReference type="PANTHER" id="PTHR30026:SF20">
    <property type="entry name" value="OUTER MEMBRANE PROTEIN TOLC"/>
    <property type="match status" value="1"/>
</dbReference>
<comment type="subcellular location">
    <subcellularLocation>
        <location evidence="1">Cell outer membrane</location>
    </subcellularLocation>
</comment>
<dbReference type="AlphaFoldDB" id="W4UXZ2"/>
<dbReference type="GO" id="GO:0015288">
    <property type="term" value="F:porin activity"/>
    <property type="evidence" value="ECO:0007669"/>
    <property type="project" value="TreeGrafter"/>
</dbReference>
<comment type="caution">
    <text evidence="8">The sequence shown here is derived from an EMBL/GenBank/DDBJ whole genome shotgun (WGS) entry which is preliminary data.</text>
</comment>
<dbReference type="GO" id="GO:0009279">
    <property type="term" value="C:cell outer membrane"/>
    <property type="evidence" value="ECO:0007669"/>
    <property type="project" value="UniProtKB-SubCell"/>
</dbReference>
<name>W4UXZ2_9BACE</name>
<evidence type="ECO:0000256" key="7">
    <source>
        <dbReference type="ARBA" id="ARBA00023237"/>
    </source>
</evidence>
<evidence type="ECO:0000313" key="9">
    <source>
        <dbReference type="Proteomes" id="UP000019131"/>
    </source>
</evidence>
<evidence type="ECO:0000256" key="1">
    <source>
        <dbReference type="ARBA" id="ARBA00004442"/>
    </source>
</evidence>
<reference evidence="8 9" key="1">
    <citation type="journal article" date="2014" name="Genome Announc.">
        <title>Draft Genome Sequence of Bacteroides reticulotermitis Strain JCM 10512T, Isolated from the Gut of a Termite.</title>
        <authorList>
            <person name="Yuki M."/>
            <person name="Oshima K."/>
            <person name="Suda W."/>
            <person name="Sakamoto M."/>
            <person name="Iida T."/>
            <person name="Hattori M."/>
            <person name="Ohkuma M."/>
        </authorList>
    </citation>
    <scope>NUCLEOTIDE SEQUENCE [LARGE SCALE GENOMIC DNA]</scope>
    <source>
        <strain evidence="8 9">JCM 10512</strain>
    </source>
</reference>
<evidence type="ECO:0000256" key="6">
    <source>
        <dbReference type="ARBA" id="ARBA00023136"/>
    </source>
</evidence>
<keyword evidence="4" id="KW-1134">Transmembrane beta strand</keyword>
<dbReference type="PANTHER" id="PTHR30026">
    <property type="entry name" value="OUTER MEMBRANE PROTEIN TOLC"/>
    <property type="match status" value="1"/>
</dbReference>
<evidence type="ECO:0000256" key="3">
    <source>
        <dbReference type="ARBA" id="ARBA00022448"/>
    </source>
</evidence>
<evidence type="ECO:0000256" key="2">
    <source>
        <dbReference type="ARBA" id="ARBA00007613"/>
    </source>
</evidence>